<reference evidence="3" key="1">
    <citation type="submission" date="2016-11" db="EMBL/GenBank/DDBJ databases">
        <authorList>
            <person name="Varghese N."/>
            <person name="Submissions S."/>
        </authorList>
    </citation>
    <scope>NUCLEOTIDE SEQUENCE [LARGE SCALE GENOMIC DNA]</scope>
    <source>
        <strain evidence="3">DSM 3071</strain>
    </source>
</reference>
<organism evidence="2 3">
    <name type="scientific">Butyrivibrio fibrisolvens DSM 3071</name>
    <dbReference type="NCBI Taxonomy" id="1121131"/>
    <lineage>
        <taxon>Bacteria</taxon>
        <taxon>Bacillati</taxon>
        <taxon>Bacillota</taxon>
        <taxon>Clostridia</taxon>
        <taxon>Lachnospirales</taxon>
        <taxon>Lachnospiraceae</taxon>
        <taxon>Butyrivibrio</taxon>
    </lineage>
</organism>
<evidence type="ECO:0000259" key="1">
    <source>
        <dbReference type="Pfam" id="PF14393"/>
    </source>
</evidence>
<proteinExistence type="predicted"/>
<dbReference type="InterPro" id="IPR025536">
    <property type="entry name" value="DUF4422"/>
</dbReference>
<dbReference type="OrthoDB" id="9798746at2"/>
<name>A0A1M5YXU4_BUTFI</name>
<gene>
    <name evidence="2" type="ORF">SAMN02745229_01792</name>
</gene>
<accession>A0A1M5YXU4</accession>
<dbReference type="Proteomes" id="UP000184278">
    <property type="component" value="Unassembled WGS sequence"/>
</dbReference>
<dbReference type="AlphaFoldDB" id="A0A1M5YXU4"/>
<feature type="domain" description="DUF4422" evidence="1">
    <location>
        <begin position="170"/>
        <end position="355"/>
    </location>
</feature>
<dbReference type="EMBL" id="FQXK01000014">
    <property type="protein sequence ID" value="SHI16856.1"/>
    <property type="molecule type" value="Genomic_DNA"/>
</dbReference>
<dbReference type="Pfam" id="PF14393">
    <property type="entry name" value="DUF4422"/>
    <property type="match status" value="1"/>
</dbReference>
<protein>
    <recommendedName>
        <fullName evidence="1">DUF4422 domain-containing protein</fullName>
    </recommendedName>
</protein>
<dbReference type="RefSeq" id="WP_073387132.1">
    <property type="nucleotide sequence ID" value="NZ_FQXK01000014.1"/>
</dbReference>
<keyword evidence="3" id="KW-1185">Reference proteome</keyword>
<evidence type="ECO:0000313" key="3">
    <source>
        <dbReference type="Proteomes" id="UP000184278"/>
    </source>
</evidence>
<dbReference type="GeneID" id="89508483"/>
<evidence type="ECO:0000313" key="2">
    <source>
        <dbReference type="EMBL" id="SHI16856.1"/>
    </source>
</evidence>
<dbReference type="STRING" id="1121131.SAMN02745229_01792"/>
<sequence length="370" mass="42844">MVLDEIQKQDSFAIYGAQVIAFGAYTAINGLTGRKPDFFVVGSRDAKPQEGLNGNLEVIDGIEVCHIDACPKDMFILVAVTELVQKEVIPFLKDNGYTNFLALTQYEEHVLMSKYYENIGRFPTLEALRGLSPDCSDWTKARASARELDLRMYEVCNHRDSILSSKPSLKEYEYPIQAGAALSDKEITELKDNTGDNISLKNRQYCEMTASYWVWKNIKCGWKGIEHYRRHLLVRPELLRNDVDVVLPLPYICYPSELYQFGRFVREDVRKALFTALKHVHPDEYDDYLKVLNGPYQYTYNMVCARNDVFDEYCRWFFEITGYMETMQGDVPDIRDTRALSYVAEVLTNIYFMTNPAGLKIYHVQKEIYV</sequence>